<feature type="region of interest" description="Disordered" evidence="1">
    <location>
        <begin position="1"/>
        <end position="42"/>
    </location>
</feature>
<feature type="compositionally biased region" description="Polar residues" evidence="1">
    <location>
        <begin position="10"/>
        <end position="22"/>
    </location>
</feature>
<organism evidence="3 4">
    <name type="scientific">Micromonospora wenchangensis</name>
    <dbReference type="NCBI Taxonomy" id="1185415"/>
    <lineage>
        <taxon>Bacteria</taxon>
        <taxon>Bacillati</taxon>
        <taxon>Actinomycetota</taxon>
        <taxon>Actinomycetes</taxon>
        <taxon>Micromonosporales</taxon>
        <taxon>Micromonosporaceae</taxon>
        <taxon>Micromonospora</taxon>
    </lineage>
</organism>
<name>A0A246RPT3_9ACTN</name>
<gene>
    <name evidence="3" type="ORF">B5D80_09430</name>
</gene>
<keyword evidence="2" id="KW-0812">Transmembrane</keyword>
<evidence type="ECO:0000256" key="1">
    <source>
        <dbReference type="SAM" id="MobiDB-lite"/>
    </source>
</evidence>
<evidence type="ECO:0000256" key="2">
    <source>
        <dbReference type="SAM" id="Phobius"/>
    </source>
</evidence>
<dbReference type="Proteomes" id="UP000197174">
    <property type="component" value="Unassembled WGS sequence"/>
</dbReference>
<evidence type="ECO:0000313" key="4">
    <source>
        <dbReference type="Proteomes" id="UP000197174"/>
    </source>
</evidence>
<comment type="caution">
    <text evidence="3">The sequence shown here is derived from an EMBL/GenBank/DDBJ whole genome shotgun (WGS) entry which is preliminary data.</text>
</comment>
<keyword evidence="2" id="KW-0472">Membrane</keyword>
<sequence length="187" mass="19814">MIVTMPQYPGSPQDTSPQQQWVSPDGQKHDYPNAGTTAWAPTSAGKPGKPILLAATVALAVFVVLGFGGYAVYDQFIREDSGVAACKAMAAGKKMDGSPKTTGGDTTVDKKMTEAEYRKARAIFEDSRYEKLREHGTAIVDVAWQMQGLDDDSGMAGLAFMGPLGTHLSGLQSACADQGVIVDLNVK</sequence>
<reference evidence="3 4" key="1">
    <citation type="submission" date="2017-03" db="EMBL/GenBank/DDBJ databases">
        <title>Whole genome sequence of Micromonospora wenchangensis, isolated from mangrove soil.</title>
        <authorList>
            <person name="Yang H."/>
        </authorList>
    </citation>
    <scope>NUCLEOTIDE SEQUENCE [LARGE SCALE GENOMIC DNA]</scope>
    <source>
        <strain evidence="3 4">CCTCC AA 2012002</strain>
    </source>
</reference>
<evidence type="ECO:0000313" key="3">
    <source>
        <dbReference type="EMBL" id="OWV09598.1"/>
    </source>
</evidence>
<dbReference type="AlphaFoldDB" id="A0A246RPT3"/>
<protein>
    <submittedName>
        <fullName evidence="3">Uncharacterized protein</fullName>
    </submittedName>
</protein>
<keyword evidence="2" id="KW-1133">Transmembrane helix</keyword>
<keyword evidence="4" id="KW-1185">Reference proteome</keyword>
<proteinExistence type="predicted"/>
<dbReference type="EMBL" id="MZMV01000011">
    <property type="protein sequence ID" value="OWV09598.1"/>
    <property type="molecule type" value="Genomic_DNA"/>
</dbReference>
<feature type="transmembrane region" description="Helical" evidence="2">
    <location>
        <begin position="51"/>
        <end position="73"/>
    </location>
</feature>
<accession>A0A246RPT3</accession>